<dbReference type="RefSeq" id="WP_197686287.1">
    <property type="nucleotide sequence ID" value="NZ_LT670848.1"/>
</dbReference>
<evidence type="ECO:0000313" key="4">
    <source>
        <dbReference type="Proteomes" id="UP000190235"/>
    </source>
</evidence>
<reference evidence="4" key="1">
    <citation type="submission" date="2016-11" db="EMBL/GenBank/DDBJ databases">
        <authorList>
            <person name="Varghese N."/>
            <person name="Submissions S."/>
        </authorList>
    </citation>
    <scope>NUCLEOTIDE SEQUENCE [LARGE SCALE GENOMIC DNA]</scope>
    <source>
        <strain evidence="4">ACAM 48</strain>
    </source>
</reference>
<dbReference type="AlphaFoldDB" id="A0A1M7IIQ6"/>
<sequence length="253" mass="28724">MKTKVMRLKNIKGLCVGLICSILLNSCSENFVDLQPISETTTVNFYQTADDIRNAVNGAYAALQADGISIDSYVFGEIRSDNAMPVPSGSVTSQDEFDRFYIQSTNPYIEERWNDSYRAISRCNIILERIENIEMEEDMRNMYIGEVKFIRAYVYFELVRTYGDVPLVLKEIQNPNEAYEYGRNLTAEVYSQIESDLQEAEAALSPYNEDLGRATGVLAQLCLLLLPGVPPGEENFSFSFHWWLSPTLADLQI</sequence>
<evidence type="ECO:0000259" key="2">
    <source>
        <dbReference type="Pfam" id="PF14322"/>
    </source>
</evidence>
<dbReference type="Gene3D" id="1.25.40.390">
    <property type="match status" value="1"/>
</dbReference>
<dbReference type="InterPro" id="IPR011990">
    <property type="entry name" value="TPR-like_helical_dom_sf"/>
</dbReference>
<accession>A0A1M7IIQ6</accession>
<dbReference type="STRING" id="143223.SAMN05878281_0565"/>
<feature type="chain" id="PRO_5012500588" evidence="1">
    <location>
        <begin position="29"/>
        <end position="253"/>
    </location>
</feature>
<evidence type="ECO:0000313" key="3">
    <source>
        <dbReference type="EMBL" id="SHM40488.1"/>
    </source>
</evidence>
<name>A0A1M7IIQ6_9FLAO</name>
<dbReference type="InterPro" id="IPR033985">
    <property type="entry name" value="SusD-like_N"/>
</dbReference>
<evidence type="ECO:0000256" key="1">
    <source>
        <dbReference type="SAM" id="SignalP"/>
    </source>
</evidence>
<dbReference type="Pfam" id="PF14322">
    <property type="entry name" value="SusD-like_3"/>
    <property type="match status" value="1"/>
</dbReference>
<dbReference type="EMBL" id="LT670848">
    <property type="protein sequence ID" value="SHM40488.1"/>
    <property type="molecule type" value="Genomic_DNA"/>
</dbReference>
<dbReference type="Proteomes" id="UP000190235">
    <property type="component" value="Chromosome I"/>
</dbReference>
<feature type="domain" description="SusD-like N-terminal" evidence="2">
    <location>
        <begin position="31"/>
        <end position="209"/>
    </location>
</feature>
<gene>
    <name evidence="3" type="ORF">SAMN05878281_0565</name>
</gene>
<feature type="signal peptide" evidence="1">
    <location>
        <begin position="1"/>
        <end position="28"/>
    </location>
</feature>
<organism evidence="3 4">
    <name type="scientific">Salegentibacter salegens</name>
    <dbReference type="NCBI Taxonomy" id="143223"/>
    <lineage>
        <taxon>Bacteria</taxon>
        <taxon>Pseudomonadati</taxon>
        <taxon>Bacteroidota</taxon>
        <taxon>Flavobacteriia</taxon>
        <taxon>Flavobacteriales</taxon>
        <taxon>Flavobacteriaceae</taxon>
        <taxon>Salegentibacter</taxon>
    </lineage>
</organism>
<protein>
    <submittedName>
        <fullName evidence="3">Starch-binding associating with outer membrane</fullName>
    </submittedName>
</protein>
<keyword evidence="4" id="KW-1185">Reference proteome</keyword>
<dbReference type="SUPFAM" id="SSF48452">
    <property type="entry name" value="TPR-like"/>
    <property type="match status" value="1"/>
</dbReference>
<proteinExistence type="predicted"/>
<keyword evidence="1" id="KW-0732">Signal</keyword>